<organism evidence="2 3">
    <name type="scientific">Methanocella conradii (strain DSM 24694 / JCM 17849 / CGMCC 1.5162 / HZ254)</name>
    <dbReference type="NCBI Taxonomy" id="1041930"/>
    <lineage>
        <taxon>Archaea</taxon>
        <taxon>Methanobacteriati</taxon>
        <taxon>Methanobacteriota</taxon>
        <taxon>Stenosarchaea group</taxon>
        <taxon>Methanomicrobia</taxon>
        <taxon>Methanocellales</taxon>
        <taxon>Methanocellaceae</taxon>
        <taxon>Methanocella</taxon>
    </lineage>
</organism>
<dbReference type="InterPro" id="IPR002774">
    <property type="entry name" value="Flagellin_arc-type"/>
</dbReference>
<keyword evidence="2" id="KW-0969">Cilium</keyword>
<dbReference type="EMBL" id="CP003243">
    <property type="protein sequence ID" value="AFD00670.1"/>
    <property type="molecule type" value="Genomic_DNA"/>
</dbReference>
<accession>H8I4S5</accession>
<keyword evidence="1" id="KW-0472">Membrane</keyword>
<dbReference type="AlphaFoldDB" id="H8I4S5"/>
<proteinExistence type="predicted"/>
<name>H8I4S5_METCZ</name>
<dbReference type="KEGG" id="mez:Mtc_1930"/>
<dbReference type="RefSeq" id="WP_014406501.1">
    <property type="nucleotide sequence ID" value="NC_017034.1"/>
</dbReference>
<dbReference type="OrthoDB" id="135845at2157"/>
<dbReference type="GO" id="GO:0097588">
    <property type="term" value="P:archaeal or bacterial-type flagellum-dependent cell motility"/>
    <property type="evidence" value="ECO:0007669"/>
    <property type="project" value="InterPro"/>
</dbReference>
<dbReference type="Pfam" id="PF01917">
    <property type="entry name" value="Flagellin_arch-type"/>
    <property type="match status" value="1"/>
</dbReference>
<gene>
    <name evidence="2" type="primary">flaG</name>
    <name evidence="2" type="ordered locus">Mtc_1930</name>
</gene>
<evidence type="ECO:0000313" key="2">
    <source>
        <dbReference type="EMBL" id="AFD00670.1"/>
    </source>
</evidence>
<keyword evidence="2" id="KW-0966">Cell projection</keyword>
<keyword evidence="1" id="KW-1133">Transmembrane helix</keyword>
<evidence type="ECO:0000256" key="1">
    <source>
        <dbReference type="SAM" id="Phobius"/>
    </source>
</evidence>
<dbReference type="GeneID" id="11972078"/>
<keyword evidence="3" id="KW-1185">Reference proteome</keyword>
<dbReference type="HOGENOM" id="CLU_108339_0_0_2"/>
<dbReference type="Proteomes" id="UP000005233">
    <property type="component" value="Chromosome"/>
</dbReference>
<protein>
    <submittedName>
        <fullName evidence="2">Archaeal flagellar protein G</fullName>
    </submittedName>
</protein>
<feature type="transmembrane region" description="Helical" evidence="1">
    <location>
        <begin position="6"/>
        <end position="27"/>
    </location>
</feature>
<evidence type="ECO:0000313" key="3">
    <source>
        <dbReference type="Proteomes" id="UP000005233"/>
    </source>
</evidence>
<keyword evidence="1" id="KW-0812">Transmembrane</keyword>
<dbReference type="SMR" id="H8I4S5"/>
<reference evidence="2 3" key="1">
    <citation type="journal article" date="2012" name="J. Bacteriol.">
        <title>Complete genome sequence of a thermophilic methanogen, Methanocella conradii HZ254, isolated from Chinese rice field soil.</title>
        <authorList>
            <person name="Lu Z."/>
            <person name="Lu Y."/>
        </authorList>
    </citation>
    <scope>NUCLEOTIDE SEQUENCE [LARGE SCALE GENOMIC DNA]</scope>
    <source>
        <strain evidence="3">DSM 24694 / JCM 17849 / CGMCC 1.5162 / HZ254</strain>
    </source>
</reference>
<sequence length="162" mass="18135">MAQEVVSSALLMIATIIAAVALINAVFPSIYSMSGSITTMTNSVNDRMKCDIKFVYETTDQGNNLTAWVKNTGKTQIFLTPFNSTDMFYGETGTVMKRAILNGTSAPRWTYTIENDNGNERWDPGETIRIDIQSDTPFTAGKDYRVRMVLYNGVFCEDYFTV</sequence>
<dbReference type="eggNOG" id="arCOG01822">
    <property type="taxonomic scope" value="Archaea"/>
</dbReference>
<dbReference type="STRING" id="1041930.Mtc_1930"/>
<keyword evidence="2" id="KW-0282">Flagellum</keyword>
<dbReference type="GO" id="GO:0005198">
    <property type="term" value="F:structural molecule activity"/>
    <property type="evidence" value="ECO:0007669"/>
    <property type="project" value="InterPro"/>
</dbReference>